<evidence type="ECO:0000259" key="1">
    <source>
        <dbReference type="Pfam" id="PF01243"/>
    </source>
</evidence>
<dbReference type="EMBL" id="JAPJZH010000008">
    <property type="protein sequence ID" value="MDA4846488.1"/>
    <property type="molecule type" value="Genomic_DNA"/>
</dbReference>
<name>A0ABT4VR46_9HYPH</name>
<sequence>MTLPQDGMLTEEMKTLIRDHTAGMVATINEDGTPSVSPKATFVIIDDSTLAFGNLRSPGTLANIRRNAAIEICFIDVLARKAVRVTGTASIISKSKASSAMMAAFEQPWGAYVPMMSAFVSISISDAEMILSPAYDIGHSEEDLRAANLARLNGL</sequence>
<dbReference type="RefSeq" id="WP_271090241.1">
    <property type="nucleotide sequence ID" value="NZ_JAPJZH010000008.1"/>
</dbReference>
<dbReference type="InterPro" id="IPR012349">
    <property type="entry name" value="Split_barrel_FMN-bd"/>
</dbReference>
<dbReference type="Gene3D" id="2.30.110.10">
    <property type="entry name" value="Electron Transport, Fmn-binding Protein, Chain A"/>
    <property type="match status" value="1"/>
</dbReference>
<reference evidence="2" key="1">
    <citation type="submission" date="2022-11" db="EMBL/GenBank/DDBJ databases">
        <title>Hoeflea poritis sp. nov., isolated from scleractinian coral Porites lutea.</title>
        <authorList>
            <person name="Zhang G."/>
            <person name="Wei Q."/>
            <person name="Cai L."/>
        </authorList>
    </citation>
    <scope>NUCLEOTIDE SEQUENCE</scope>
    <source>
        <strain evidence="2">E7-10</strain>
    </source>
</reference>
<dbReference type="SUPFAM" id="SSF50475">
    <property type="entry name" value="FMN-binding split barrel"/>
    <property type="match status" value="1"/>
</dbReference>
<accession>A0ABT4VR46</accession>
<organism evidence="2 3">
    <name type="scientific">Hoeflea poritis</name>
    <dbReference type="NCBI Taxonomy" id="2993659"/>
    <lineage>
        <taxon>Bacteria</taxon>
        <taxon>Pseudomonadati</taxon>
        <taxon>Pseudomonadota</taxon>
        <taxon>Alphaproteobacteria</taxon>
        <taxon>Hyphomicrobiales</taxon>
        <taxon>Rhizobiaceae</taxon>
        <taxon>Hoeflea</taxon>
    </lineage>
</organism>
<proteinExistence type="predicted"/>
<gene>
    <name evidence="2" type="ORF">OOZ53_14070</name>
</gene>
<dbReference type="Proteomes" id="UP001148313">
    <property type="component" value="Unassembled WGS sequence"/>
</dbReference>
<dbReference type="PANTHER" id="PTHR40660">
    <property type="entry name" value="5'-PHOSPHATE OXIDASE PUTATIVE DOMAIN-CONTAINING PROTEIN-RELATED"/>
    <property type="match status" value="1"/>
</dbReference>
<feature type="domain" description="Pyridoxamine 5'-phosphate oxidase N-terminal" evidence="1">
    <location>
        <begin position="9"/>
        <end position="113"/>
    </location>
</feature>
<evidence type="ECO:0000313" key="2">
    <source>
        <dbReference type="EMBL" id="MDA4846488.1"/>
    </source>
</evidence>
<dbReference type="Pfam" id="PF01243">
    <property type="entry name" value="PNPOx_N"/>
    <property type="match status" value="1"/>
</dbReference>
<keyword evidence="3" id="KW-1185">Reference proteome</keyword>
<dbReference type="PANTHER" id="PTHR40660:SF1">
    <property type="entry name" value="5'-PHOSPHATE OXIDASE PUTATIVE DOMAIN-CONTAINING PROTEIN-RELATED"/>
    <property type="match status" value="1"/>
</dbReference>
<protein>
    <submittedName>
        <fullName evidence="2">Pyridoxamine 5'-phosphate oxidase family protein</fullName>
    </submittedName>
</protein>
<dbReference type="InterPro" id="IPR011576">
    <property type="entry name" value="Pyridox_Oxase_N"/>
</dbReference>
<evidence type="ECO:0000313" key="3">
    <source>
        <dbReference type="Proteomes" id="UP001148313"/>
    </source>
</evidence>
<comment type="caution">
    <text evidence="2">The sequence shown here is derived from an EMBL/GenBank/DDBJ whole genome shotgun (WGS) entry which is preliminary data.</text>
</comment>